<evidence type="ECO:0000256" key="1">
    <source>
        <dbReference type="ARBA" id="ARBA00023015"/>
    </source>
</evidence>
<reference evidence="6 7" key="1">
    <citation type="submission" date="2019-02" db="EMBL/GenBank/DDBJ databases">
        <title>Sequencing the genomes of 1000 actinobacteria strains.</title>
        <authorList>
            <person name="Klenk H.-P."/>
        </authorList>
    </citation>
    <scope>NUCLEOTIDE SEQUENCE [LARGE SCALE GENOMIC DNA]</scope>
    <source>
        <strain evidence="6 7">DSM 45162</strain>
    </source>
</reference>
<feature type="region of interest" description="Disordered" evidence="4">
    <location>
        <begin position="1"/>
        <end position="22"/>
    </location>
</feature>
<dbReference type="InterPro" id="IPR036388">
    <property type="entry name" value="WH-like_DNA-bd_sf"/>
</dbReference>
<protein>
    <submittedName>
        <fullName evidence="6">GntR family transcriptional regulator</fullName>
    </submittedName>
</protein>
<proteinExistence type="predicted"/>
<keyword evidence="3" id="KW-0804">Transcription</keyword>
<dbReference type="GO" id="GO:0003677">
    <property type="term" value="F:DNA binding"/>
    <property type="evidence" value="ECO:0007669"/>
    <property type="project" value="UniProtKB-KW"/>
</dbReference>
<dbReference type="SMART" id="SM00895">
    <property type="entry name" value="FCD"/>
    <property type="match status" value="1"/>
</dbReference>
<dbReference type="SUPFAM" id="SSF46785">
    <property type="entry name" value="Winged helix' DNA-binding domain"/>
    <property type="match status" value="1"/>
</dbReference>
<sequence length="317" mass="35322">MVDNPEDASSDTGPESQLKSAPEQALDAIGLLIVEQKPGFRDGDVISAEAVARRTGVSKATGRDVIQALSQMRLVQITPRVGATVQKPEEWNMLDPSVIDWRLQLRSSRLVRRALAELRDVLEPAAARFAAQRATADVCQELYWLAEDLFEIGHRKPFTEADRKQFRDVDGRFHTALLAASGNEAFRSLAHVVVGVMNYRIDRQWAGDQHRARPAQLPSGDVPDFPNSPEPIALWLHRCLARAVVHGQPEAAYAFSRGQLAEIDDGLLLDAELRAAIVAGFDSIELTAAERQEARDVFDTCLQEARERQRRRTGWDQ</sequence>
<name>A0A4Q7ZQF5_9ACTN</name>
<keyword evidence="2" id="KW-0238">DNA-binding</keyword>
<dbReference type="PANTHER" id="PTHR43537">
    <property type="entry name" value="TRANSCRIPTIONAL REGULATOR, GNTR FAMILY"/>
    <property type="match status" value="1"/>
</dbReference>
<evidence type="ECO:0000256" key="4">
    <source>
        <dbReference type="SAM" id="MobiDB-lite"/>
    </source>
</evidence>
<dbReference type="Gene3D" id="1.10.10.10">
    <property type="entry name" value="Winged helix-like DNA-binding domain superfamily/Winged helix DNA-binding domain"/>
    <property type="match status" value="1"/>
</dbReference>
<evidence type="ECO:0000256" key="3">
    <source>
        <dbReference type="ARBA" id="ARBA00023163"/>
    </source>
</evidence>
<dbReference type="InterPro" id="IPR008920">
    <property type="entry name" value="TF_FadR/GntR_C"/>
</dbReference>
<evidence type="ECO:0000313" key="7">
    <source>
        <dbReference type="Proteomes" id="UP000292564"/>
    </source>
</evidence>
<feature type="compositionally biased region" description="Polar residues" evidence="4">
    <location>
        <begin position="10"/>
        <end position="19"/>
    </location>
</feature>
<gene>
    <name evidence="6" type="ORF">EV385_4565</name>
</gene>
<dbReference type="Gene3D" id="1.20.120.530">
    <property type="entry name" value="GntR ligand-binding domain-like"/>
    <property type="match status" value="1"/>
</dbReference>
<organism evidence="6 7">
    <name type="scientific">Krasilnikovia cinnamomea</name>
    <dbReference type="NCBI Taxonomy" id="349313"/>
    <lineage>
        <taxon>Bacteria</taxon>
        <taxon>Bacillati</taxon>
        <taxon>Actinomycetota</taxon>
        <taxon>Actinomycetes</taxon>
        <taxon>Micromonosporales</taxon>
        <taxon>Micromonosporaceae</taxon>
        <taxon>Krasilnikovia</taxon>
    </lineage>
</organism>
<dbReference type="PANTHER" id="PTHR43537:SF44">
    <property type="entry name" value="GNTR FAMILY REGULATORY PROTEIN"/>
    <property type="match status" value="1"/>
</dbReference>
<evidence type="ECO:0000313" key="6">
    <source>
        <dbReference type="EMBL" id="RZU52685.1"/>
    </source>
</evidence>
<evidence type="ECO:0000256" key="2">
    <source>
        <dbReference type="ARBA" id="ARBA00023125"/>
    </source>
</evidence>
<dbReference type="Proteomes" id="UP000292564">
    <property type="component" value="Unassembled WGS sequence"/>
</dbReference>
<keyword evidence="7" id="KW-1185">Reference proteome</keyword>
<dbReference type="EMBL" id="SHKY01000001">
    <property type="protein sequence ID" value="RZU52685.1"/>
    <property type="molecule type" value="Genomic_DNA"/>
</dbReference>
<dbReference type="InterPro" id="IPR011711">
    <property type="entry name" value="GntR_C"/>
</dbReference>
<dbReference type="SUPFAM" id="SSF48008">
    <property type="entry name" value="GntR ligand-binding domain-like"/>
    <property type="match status" value="1"/>
</dbReference>
<evidence type="ECO:0000259" key="5">
    <source>
        <dbReference type="SMART" id="SM00895"/>
    </source>
</evidence>
<feature type="domain" description="GntR C-terminal" evidence="5">
    <location>
        <begin position="114"/>
        <end position="262"/>
    </location>
</feature>
<dbReference type="RefSeq" id="WP_165449557.1">
    <property type="nucleotide sequence ID" value="NZ_SHKY01000001.1"/>
</dbReference>
<accession>A0A4Q7ZQF5</accession>
<keyword evidence="1" id="KW-0805">Transcription regulation</keyword>
<dbReference type="AlphaFoldDB" id="A0A4Q7ZQF5"/>
<comment type="caution">
    <text evidence="6">The sequence shown here is derived from an EMBL/GenBank/DDBJ whole genome shotgun (WGS) entry which is preliminary data.</text>
</comment>
<dbReference type="Pfam" id="PF07729">
    <property type="entry name" value="FCD"/>
    <property type="match status" value="1"/>
</dbReference>
<dbReference type="InterPro" id="IPR036390">
    <property type="entry name" value="WH_DNA-bd_sf"/>
</dbReference>